<organism evidence="1 2">
    <name type="scientific">Ascobolus immersus RN42</name>
    <dbReference type="NCBI Taxonomy" id="1160509"/>
    <lineage>
        <taxon>Eukaryota</taxon>
        <taxon>Fungi</taxon>
        <taxon>Dikarya</taxon>
        <taxon>Ascomycota</taxon>
        <taxon>Pezizomycotina</taxon>
        <taxon>Pezizomycetes</taxon>
        <taxon>Pezizales</taxon>
        <taxon>Ascobolaceae</taxon>
        <taxon>Ascobolus</taxon>
    </lineage>
</organism>
<protein>
    <submittedName>
        <fullName evidence="1">Uncharacterized protein</fullName>
    </submittedName>
</protein>
<gene>
    <name evidence="1" type="ORF">BJ508DRAFT_336755</name>
</gene>
<evidence type="ECO:0000313" key="2">
    <source>
        <dbReference type="Proteomes" id="UP000275078"/>
    </source>
</evidence>
<keyword evidence="2" id="KW-1185">Reference proteome</keyword>
<proteinExistence type="predicted"/>
<sequence>MEKKRELGHVIYFISLDPEDESKLLVRKESDDGEIDNVFSDLLNNADGTLQERHECYLTNVMIPRDYLKGRLDNVLRIGLPKCISAVDLDNLKYFCAEGDLTSTNRDFKVVPNWIALEVVVLAKGSGEKMPEVGLKKPDAGKDTLADYCTEYRQTQVWKTVASVAYGEYQKHKQKGDFLDLEITFRIERVPNRAVHTYIDDYSPLFNSADTVVDHISTEPAP</sequence>
<dbReference type="Proteomes" id="UP000275078">
    <property type="component" value="Unassembled WGS sequence"/>
</dbReference>
<accession>A0A3N4H7G5</accession>
<dbReference type="EMBL" id="ML120045">
    <property type="protein sequence ID" value="RPA70813.1"/>
    <property type="molecule type" value="Genomic_DNA"/>
</dbReference>
<name>A0A3N4H7G5_ASCIM</name>
<reference evidence="1 2" key="1">
    <citation type="journal article" date="2018" name="Nat. Ecol. Evol.">
        <title>Pezizomycetes genomes reveal the molecular basis of ectomycorrhizal truffle lifestyle.</title>
        <authorList>
            <person name="Murat C."/>
            <person name="Payen T."/>
            <person name="Noel B."/>
            <person name="Kuo A."/>
            <person name="Morin E."/>
            <person name="Chen J."/>
            <person name="Kohler A."/>
            <person name="Krizsan K."/>
            <person name="Balestrini R."/>
            <person name="Da Silva C."/>
            <person name="Montanini B."/>
            <person name="Hainaut M."/>
            <person name="Levati E."/>
            <person name="Barry K.W."/>
            <person name="Belfiori B."/>
            <person name="Cichocki N."/>
            <person name="Clum A."/>
            <person name="Dockter R.B."/>
            <person name="Fauchery L."/>
            <person name="Guy J."/>
            <person name="Iotti M."/>
            <person name="Le Tacon F."/>
            <person name="Lindquist E.A."/>
            <person name="Lipzen A."/>
            <person name="Malagnac F."/>
            <person name="Mello A."/>
            <person name="Molinier V."/>
            <person name="Miyauchi S."/>
            <person name="Poulain J."/>
            <person name="Riccioni C."/>
            <person name="Rubini A."/>
            <person name="Sitrit Y."/>
            <person name="Splivallo R."/>
            <person name="Traeger S."/>
            <person name="Wang M."/>
            <person name="Zifcakova L."/>
            <person name="Wipf D."/>
            <person name="Zambonelli A."/>
            <person name="Paolocci F."/>
            <person name="Nowrousian M."/>
            <person name="Ottonello S."/>
            <person name="Baldrian P."/>
            <person name="Spatafora J.W."/>
            <person name="Henrissat B."/>
            <person name="Nagy L.G."/>
            <person name="Aury J.M."/>
            <person name="Wincker P."/>
            <person name="Grigoriev I.V."/>
            <person name="Bonfante P."/>
            <person name="Martin F.M."/>
        </authorList>
    </citation>
    <scope>NUCLEOTIDE SEQUENCE [LARGE SCALE GENOMIC DNA]</scope>
    <source>
        <strain evidence="1 2">RN42</strain>
    </source>
</reference>
<dbReference type="AlphaFoldDB" id="A0A3N4H7G5"/>
<evidence type="ECO:0000313" key="1">
    <source>
        <dbReference type="EMBL" id="RPA70813.1"/>
    </source>
</evidence>